<protein>
    <submittedName>
        <fullName evidence="2">Uncharacterized protein</fullName>
    </submittedName>
</protein>
<dbReference type="EMBL" id="PXOA01000201">
    <property type="protein sequence ID" value="RFU78594.1"/>
    <property type="molecule type" value="Genomic_DNA"/>
</dbReference>
<gene>
    <name evidence="2" type="ORF">TARUN_3637</name>
</gene>
<feature type="compositionally biased region" description="Basic and acidic residues" evidence="1">
    <location>
        <begin position="323"/>
        <end position="335"/>
    </location>
</feature>
<evidence type="ECO:0000313" key="2">
    <source>
        <dbReference type="EMBL" id="RFU78594.1"/>
    </source>
</evidence>
<organism evidence="2 3">
    <name type="scientific">Trichoderma arundinaceum</name>
    <dbReference type="NCBI Taxonomy" id="490622"/>
    <lineage>
        <taxon>Eukaryota</taxon>
        <taxon>Fungi</taxon>
        <taxon>Dikarya</taxon>
        <taxon>Ascomycota</taxon>
        <taxon>Pezizomycotina</taxon>
        <taxon>Sordariomycetes</taxon>
        <taxon>Hypocreomycetidae</taxon>
        <taxon>Hypocreales</taxon>
        <taxon>Hypocreaceae</taxon>
        <taxon>Trichoderma</taxon>
    </lineage>
</organism>
<feature type="region of interest" description="Disordered" evidence="1">
    <location>
        <begin position="312"/>
        <end position="358"/>
    </location>
</feature>
<name>A0A395NRM5_TRIAR</name>
<evidence type="ECO:0000313" key="3">
    <source>
        <dbReference type="Proteomes" id="UP000266272"/>
    </source>
</evidence>
<comment type="caution">
    <text evidence="2">The sequence shown here is derived from an EMBL/GenBank/DDBJ whole genome shotgun (WGS) entry which is preliminary data.</text>
</comment>
<sequence length="358" mass="39893">MSAYANLDTLSTTKPLQFDLYYNRNHEATLYSGEVKSYAVKERGSAIYDNRKSGYTVSVERLLWVDGYEGSPVGDESKTSDREMTLVVLKIVLASHNPHIKFSFVKASLGFEDKDYKLDQGLSEPRVEAWAPFHSVERWNPLISHQKKSNKLDAGVKLGYSGADLSGGWGSEGEAAWDRTVFDQGRSNAEISPITGSRNGVTWVLEQNDLENAGVSQEFWAAVLLSRNTPDPYLVQFRIDTRVGTLEDFKNKTKNFFGLHPSRTKPFQVTPGKNTVCNFEGNDIIKGVDLKNLGRLRSPENRSRLDVKWGPDYKVEIPTPSHRTSEASDEARPEEGVQEQVSAGYADGLDGRSSDDAT</sequence>
<feature type="compositionally biased region" description="Basic and acidic residues" evidence="1">
    <location>
        <begin position="349"/>
        <end position="358"/>
    </location>
</feature>
<reference evidence="2 3" key="1">
    <citation type="journal article" date="2018" name="PLoS Pathog.">
        <title>Evolution of structural diversity of trichothecenes, a family of toxins produced by plant pathogenic and entomopathogenic fungi.</title>
        <authorList>
            <person name="Proctor R.H."/>
            <person name="McCormick S.P."/>
            <person name="Kim H.S."/>
            <person name="Cardoza R.E."/>
            <person name="Stanley A.M."/>
            <person name="Lindo L."/>
            <person name="Kelly A."/>
            <person name="Brown D.W."/>
            <person name="Lee T."/>
            <person name="Vaughan M.M."/>
            <person name="Alexander N.J."/>
            <person name="Busman M."/>
            <person name="Gutierrez S."/>
        </authorList>
    </citation>
    <scope>NUCLEOTIDE SEQUENCE [LARGE SCALE GENOMIC DNA]</scope>
    <source>
        <strain evidence="2 3">IBT 40837</strain>
    </source>
</reference>
<dbReference type="Proteomes" id="UP000266272">
    <property type="component" value="Unassembled WGS sequence"/>
</dbReference>
<evidence type="ECO:0000256" key="1">
    <source>
        <dbReference type="SAM" id="MobiDB-lite"/>
    </source>
</evidence>
<keyword evidence="3" id="KW-1185">Reference proteome</keyword>
<dbReference type="AlphaFoldDB" id="A0A395NRM5"/>
<proteinExistence type="predicted"/>
<accession>A0A395NRM5</accession>
<dbReference type="OrthoDB" id="5030973at2759"/>